<dbReference type="Proteomes" id="UP000553776">
    <property type="component" value="Unassembled WGS sequence"/>
</dbReference>
<dbReference type="RefSeq" id="WP_185136644.1">
    <property type="nucleotide sequence ID" value="NZ_BORM01000062.1"/>
</dbReference>
<feature type="domain" description="Methyltransferase type 11" evidence="1">
    <location>
        <begin position="39"/>
        <end position="132"/>
    </location>
</feature>
<keyword evidence="2" id="KW-0808">Transferase</keyword>
<dbReference type="Gene3D" id="3.40.50.150">
    <property type="entry name" value="Vaccinia Virus protein VP39"/>
    <property type="match status" value="1"/>
</dbReference>
<dbReference type="EMBL" id="JACJVR010000057">
    <property type="protein sequence ID" value="MBB6692655.1"/>
    <property type="molecule type" value="Genomic_DNA"/>
</dbReference>
<name>A0A841TWU6_9BACL</name>
<evidence type="ECO:0000313" key="2">
    <source>
        <dbReference type="EMBL" id="MBB6692655.1"/>
    </source>
</evidence>
<dbReference type="InterPro" id="IPR013216">
    <property type="entry name" value="Methyltransf_11"/>
</dbReference>
<dbReference type="CDD" id="cd02440">
    <property type="entry name" value="AdoMet_MTases"/>
    <property type="match status" value="1"/>
</dbReference>
<reference evidence="2 3" key="1">
    <citation type="submission" date="2020-08" db="EMBL/GenBank/DDBJ databases">
        <title>Cohnella phylogeny.</title>
        <authorList>
            <person name="Dunlap C."/>
        </authorList>
    </citation>
    <scope>NUCLEOTIDE SEQUENCE [LARGE SCALE GENOMIC DNA]</scope>
    <source>
        <strain evidence="2 3">DSM 25239</strain>
    </source>
</reference>
<evidence type="ECO:0000259" key="1">
    <source>
        <dbReference type="Pfam" id="PF08241"/>
    </source>
</evidence>
<dbReference type="InterPro" id="IPR029063">
    <property type="entry name" value="SAM-dependent_MTases_sf"/>
</dbReference>
<dbReference type="Pfam" id="PF08241">
    <property type="entry name" value="Methyltransf_11"/>
    <property type="match status" value="1"/>
</dbReference>
<dbReference type="GO" id="GO:0032259">
    <property type="term" value="P:methylation"/>
    <property type="evidence" value="ECO:0007669"/>
    <property type="project" value="UniProtKB-KW"/>
</dbReference>
<sequence length="235" mass="26517">MDYHDLLARAGEGSAHPGGFEATRRLLSRIRLPSGARVLEVGCGTGRSACHLARLGCDVTAVDRNPAMLEKAKRRALRTGSRVRFAFGDAASLPFPDGSFDLVFVESVSVFVEGDRAFREYNRVLRPNGRLLDRELAFVRRTKPAQCRDLAAFYGLRHLRTAREWEGLARRCRFRRIRVSLIRDGFAPAKDTDPAQEVDPLLYRDPAAIQMLYDNVRLLNKYRRRTASVLISAVK</sequence>
<dbReference type="AlphaFoldDB" id="A0A841TWU6"/>
<dbReference type="PANTHER" id="PTHR42912:SF93">
    <property type="entry name" value="N6-ADENOSINE-METHYLTRANSFERASE TMT1A"/>
    <property type="match status" value="1"/>
</dbReference>
<dbReference type="GO" id="GO:0008757">
    <property type="term" value="F:S-adenosylmethionine-dependent methyltransferase activity"/>
    <property type="evidence" value="ECO:0007669"/>
    <property type="project" value="InterPro"/>
</dbReference>
<keyword evidence="2" id="KW-0489">Methyltransferase</keyword>
<organism evidence="2 3">
    <name type="scientific">Cohnella xylanilytica</name>
    <dbReference type="NCBI Taxonomy" id="557555"/>
    <lineage>
        <taxon>Bacteria</taxon>
        <taxon>Bacillati</taxon>
        <taxon>Bacillota</taxon>
        <taxon>Bacilli</taxon>
        <taxon>Bacillales</taxon>
        <taxon>Paenibacillaceae</taxon>
        <taxon>Cohnella</taxon>
    </lineage>
</organism>
<comment type="caution">
    <text evidence="2">The sequence shown here is derived from an EMBL/GenBank/DDBJ whole genome shotgun (WGS) entry which is preliminary data.</text>
</comment>
<dbReference type="InterPro" id="IPR050508">
    <property type="entry name" value="Methyltransf_Superfamily"/>
</dbReference>
<keyword evidence="3" id="KW-1185">Reference proteome</keyword>
<protein>
    <submittedName>
        <fullName evidence="2">Class I SAM-dependent methyltransferase</fullName>
    </submittedName>
</protein>
<proteinExistence type="predicted"/>
<evidence type="ECO:0000313" key="3">
    <source>
        <dbReference type="Proteomes" id="UP000553776"/>
    </source>
</evidence>
<dbReference type="SUPFAM" id="SSF53335">
    <property type="entry name" value="S-adenosyl-L-methionine-dependent methyltransferases"/>
    <property type="match status" value="1"/>
</dbReference>
<dbReference type="PANTHER" id="PTHR42912">
    <property type="entry name" value="METHYLTRANSFERASE"/>
    <property type="match status" value="1"/>
</dbReference>
<accession>A0A841TWU6</accession>
<gene>
    <name evidence="2" type="ORF">H7B90_14695</name>
</gene>